<comment type="caution">
    <text evidence="6">The sequence shown here is derived from an EMBL/GenBank/DDBJ whole genome shotgun (WGS) entry which is preliminary data.</text>
</comment>
<evidence type="ECO:0000256" key="5">
    <source>
        <dbReference type="PIRSR" id="PIRSR604294-1"/>
    </source>
</evidence>
<keyword evidence="4 5" id="KW-0408">Iron</keyword>
<name>A0A9P4JTI9_9PLEO</name>
<organism evidence="6 7">
    <name type="scientific">Delitschia confertaspora ATCC 74209</name>
    <dbReference type="NCBI Taxonomy" id="1513339"/>
    <lineage>
        <taxon>Eukaryota</taxon>
        <taxon>Fungi</taxon>
        <taxon>Dikarya</taxon>
        <taxon>Ascomycota</taxon>
        <taxon>Pezizomycotina</taxon>
        <taxon>Dothideomycetes</taxon>
        <taxon>Pleosporomycetidae</taxon>
        <taxon>Pleosporales</taxon>
        <taxon>Delitschiaceae</taxon>
        <taxon>Delitschia</taxon>
    </lineage>
</organism>
<evidence type="ECO:0000256" key="3">
    <source>
        <dbReference type="ARBA" id="ARBA00023002"/>
    </source>
</evidence>
<keyword evidence="3" id="KW-0560">Oxidoreductase</keyword>
<evidence type="ECO:0000256" key="1">
    <source>
        <dbReference type="ARBA" id="ARBA00006787"/>
    </source>
</evidence>
<dbReference type="EMBL" id="ML993867">
    <property type="protein sequence ID" value="KAF2204855.1"/>
    <property type="molecule type" value="Genomic_DNA"/>
</dbReference>
<evidence type="ECO:0000256" key="2">
    <source>
        <dbReference type="ARBA" id="ARBA00022723"/>
    </source>
</evidence>
<dbReference type="OrthoDB" id="407010at2759"/>
<feature type="binding site" evidence="5">
    <location>
        <position position="475"/>
    </location>
    <ligand>
        <name>Fe cation</name>
        <dbReference type="ChEBI" id="CHEBI:24875"/>
        <note>catalytic</note>
    </ligand>
</feature>
<dbReference type="PANTHER" id="PTHR10543:SF89">
    <property type="entry name" value="CAROTENOID 9,10(9',10')-CLEAVAGE DIOXYGENASE 1"/>
    <property type="match status" value="1"/>
</dbReference>
<accession>A0A9P4JTI9</accession>
<dbReference type="PANTHER" id="PTHR10543">
    <property type="entry name" value="BETA-CAROTENE DIOXYGENASE"/>
    <property type="match status" value="1"/>
</dbReference>
<dbReference type="GO" id="GO:0046872">
    <property type="term" value="F:metal ion binding"/>
    <property type="evidence" value="ECO:0007669"/>
    <property type="project" value="UniProtKB-KW"/>
</dbReference>
<gene>
    <name evidence="6" type="ORF">GQ43DRAFT_356922</name>
</gene>
<comment type="cofactor">
    <cofactor evidence="5">
        <name>Fe(2+)</name>
        <dbReference type="ChEBI" id="CHEBI:29033"/>
    </cofactor>
    <text evidence="5">Binds 1 Fe(2+) ion per subunit.</text>
</comment>
<feature type="binding site" evidence="5">
    <location>
        <position position="216"/>
    </location>
    <ligand>
        <name>Fe cation</name>
        <dbReference type="ChEBI" id="CHEBI:24875"/>
        <note>catalytic</note>
    </ligand>
</feature>
<keyword evidence="7" id="KW-1185">Reference proteome</keyword>
<reference evidence="6" key="1">
    <citation type="journal article" date="2020" name="Stud. Mycol.">
        <title>101 Dothideomycetes genomes: a test case for predicting lifestyles and emergence of pathogens.</title>
        <authorList>
            <person name="Haridas S."/>
            <person name="Albert R."/>
            <person name="Binder M."/>
            <person name="Bloem J."/>
            <person name="Labutti K."/>
            <person name="Salamov A."/>
            <person name="Andreopoulos B."/>
            <person name="Baker S."/>
            <person name="Barry K."/>
            <person name="Bills G."/>
            <person name="Bluhm B."/>
            <person name="Cannon C."/>
            <person name="Castanera R."/>
            <person name="Culley D."/>
            <person name="Daum C."/>
            <person name="Ezra D."/>
            <person name="Gonzalez J."/>
            <person name="Henrissat B."/>
            <person name="Kuo A."/>
            <person name="Liang C."/>
            <person name="Lipzen A."/>
            <person name="Lutzoni F."/>
            <person name="Magnuson J."/>
            <person name="Mondo S."/>
            <person name="Nolan M."/>
            <person name="Ohm R."/>
            <person name="Pangilinan J."/>
            <person name="Park H.-J."/>
            <person name="Ramirez L."/>
            <person name="Alfaro M."/>
            <person name="Sun H."/>
            <person name="Tritt A."/>
            <person name="Yoshinaga Y."/>
            <person name="Zwiers L.-H."/>
            <person name="Turgeon B."/>
            <person name="Goodwin S."/>
            <person name="Spatafora J."/>
            <person name="Crous P."/>
            <person name="Grigoriev I."/>
        </authorList>
    </citation>
    <scope>NUCLEOTIDE SEQUENCE</scope>
    <source>
        <strain evidence="6">ATCC 74209</strain>
    </source>
</reference>
<evidence type="ECO:0000256" key="4">
    <source>
        <dbReference type="ARBA" id="ARBA00023004"/>
    </source>
</evidence>
<dbReference type="Proteomes" id="UP000799536">
    <property type="component" value="Unassembled WGS sequence"/>
</dbReference>
<proteinExistence type="inferred from homology"/>
<feature type="non-terminal residue" evidence="6">
    <location>
        <position position="1"/>
    </location>
</feature>
<evidence type="ECO:0000313" key="6">
    <source>
        <dbReference type="EMBL" id="KAF2204855.1"/>
    </source>
</evidence>
<feature type="non-terminal residue" evidence="6">
    <location>
        <position position="506"/>
    </location>
</feature>
<keyword evidence="2 5" id="KW-0479">Metal-binding</keyword>
<feature type="binding site" evidence="5">
    <location>
        <position position="288"/>
    </location>
    <ligand>
        <name>Fe cation</name>
        <dbReference type="ChEBI" id="CHEBI:24875"/>
        <note>catalytic</note>
    </ligand>
</feature>
<dbReference type="AlphaFoldDB" id="A0A9P4JTI9"/>
<evidence type="ECO:0000313" key="7">
    <source>
        <dbReference type="Proteomes" id="UP000799536"/>
    </source>
</evidence>
<dbReference type="InterPro" id="IPR004294">
    <property type="entry name" value="Carotenoid_Oase"/>
</dbReference>
<dbReference type="GO" id="GO:0010436">
    <property type="term" value="F:carotenoid dioxygenase activity"/>
    <property type="evidence" value="ECO:0007669"/>
    <property type="project" value="TreeGrafter"/>
</dbReference>
<comment type="similarity">
    <text evidence="1">Belongs to the carotenoid oxygenase family.</text>
</comment>
<feature type="binding site" evidence="5">
    <location>
        <position position="165"/>
    </location>
    <ligand>
        <name>Fe cation</name>
        <dbReference type="ChEBI" id="CHEBI:24875"/>
        <note>catalytic</note>
    </ligand>
</feature>
<protein>
    <submittedName>
        <fullName evidence="6">Carotenoid oxygenase</fullName>
    </submittedName>
</protein>
<dbReference type="GO" id="GO:0016121">
    <property type="term" value="P:carotene catabolic process"/>
    <property type="evidence" value="ECO:0007669"/>
    <property type="project" value="TreeGrafter"/>
</dbReference>
<sequence>KWTTALSVPWATAPGRIEAEVADLVVCGEIPKEIDGTFYRIMADPFYPPTPDNSMPIEGDGHVSAFRIHNGQVDMKTKYVDTERLKLERKANKRLFGLYRNPFTHHPCVRTAIDSTANTNLVYWAGRLLALKEVALPYQVDPDTLDTIKYDPFEGQVAAKTFTAHPNVDPFTNELVVFGYEAKGLTSLDIVLYALDQNGEKKDEQWIKSPWCAMIHDCAITPNFIILVLWPFEADMERLKAGKHHWAWNHGRPATFIVTPRRPGKYLPKGWKEGEYRVYEWNNCIALHTAGAWEEEEGGILYMESSRVFDNELPFFAPADGALPPAVGKADFVRWKFDLSQPSGSRIPEPQTMLDLPSEFPRIDERFMTKSYTHLFLDVVLGTPGPGVIPALNGLAMVNTKTGKTEYYNPGKDCHVEEPVFIPRQKNAAEGDGWVLTMVERKSINRSDLVVLDTRDFSRPTALIQLPYRIRGQIHGNWVASEQLGERRSLVRKLGDVQVSGRGALE</sequence>
<dbReference type="Pfam" id="PF03055">
    <property type="entry name" value="RPE65"/>
    <property type="match status" value="1"/>
</dbReference>